<dbReference type="GO" id="GO:0000036">
    <property type="term" value="F:acyl carrier activity"/>
    <property type="evidence" value="ECO:0007669"/>
    <property type="project" value="TreeGrafter"/>
</dbReference>
<keyword evidence="6" id="KW-0443">Lipid metabolism</keyword>
<dbReference type="InterPro" id="IPR029069">
    <property type="entry name" value="HotDog_dom_sf"/>
</dbReference>
<accession>A0A0X8FM15</accession>
<proteinExistence type="inferred from homology"/>
<dbReference type="STRING" id="128944.AWM75_07300"/>
<dbReference type="RefSeq" id="WP_067980203.1">
    <property type="nucleotide sequence ID" value="NZ_CP014163.1"/>
</dbReference>
<dbReference type="InterPro" id="IPR002864">
    <property type="entry name" value="Acyl-ACP_thioesterase_NHD"/>
</dbReference>
<keyword evidence="2" id="KW-0444">Lipid biosynthesis</keyword>
<evidence type="ECO:0000256" key="4">
    <source>
        <dbReference type="ARBA" id="ARBA00022832"/>
    </source>
</evidence>
<dbReference type="PANTHER" id="PTHR31727">
    <property type="entry name" value="OLEOYL-ACYL CARRIER PROTEIN THIOESTERASE 1, CHLOROPLASTIC"/>
    <property type="match status" value="1"/>
</dbReference>
<dbReference type="Pfam" id="PF01643">
    <property type="entry name" value="Acyl-ACP_TE"/>
    <property type="match status" value="1"/>
</dbReference>
<reference evidence="8 9" key="1">
    <citation type="journal article" date="2016" name="Genome Announc.">
        <title>Complete Genome Sequences of Aerococcus christensenii CCUG 28831T, Aerococcus sanguinicola CCUG 43001T, Aerococcus urinae CCUG 36881T, Aerococcus urinaeequi CCUG 28094T, Aerococcus urinaehominis CCUG 42038 BT, and Aerococcus viridans CCUG 4311T.</title>
        <authorList>
            <person name="Carkaci D."/>
            <person name="Dargis R."/>
            <person name="Nielsen X.C."/>
            <person name="Skovgaard O."/>
            <person name="Fuursted K."/>
            <person name="Christensen J.J."/>
        </authorList>
    </citation>
    <scope>NUCLEOTIDE SEQUENCE [LARGE SCALE GENOMIC DNA]</scope>
    <source>
        <strain evidence="8 9">CCUG42038B</strain>
    </source>
</reference>
<evidence type="ECO:0000256" key="2">
    <source>
        <dbReference type="ARBA" id="ARBA00022516"/>
    </source>
</evidence>
<dbReference type="EMBL" id="CP014163">
    <property type="protein sequence ID" value="AMB99779.1"/>
    <property type="molecule type" value="Genomic_DNA"/>
</dbReference>
<evidence type="ECO:0000256" key="1">
    <source>
        <dbReference type="ARBA" id="ARBA00006500"/>
    </source>
</evidence>
<dbReference type="Proteomes" id="UP000062260">
    <property type="component" value="Chromosome"/>
</dbReference>
<reference evidence="9" key="2">
    <citation type="submission" date="2016-01" db="EMBL/GenBank/DDBJ databases">
        <title>Six Aerococcus type strain genome sequencing and assembly using PacBio and Illumina Hiseq.</title>
        <authorList>
            <person name="Carkaci D."/>
            <person name="Dargis R."/>
            <person name="Nielsen X.C."/>
            <person name="Skovgaard O."/>
            <person name="Fuursted K."/>
            <person name="Christensen J.J."/>
        </authorList>
    </citation>
    <scope>NUCLEOTIDE SEQUENCE [LARGE SCALE GENOMIC DNA]</scope>
    <source>
        <strain evidence="9">CCUG42038B</strain>
    </source>
</reference>
<dbReference type="Gene3D" id="3.10.129.10">
    <property type="entry name" value="Hotdog Thioesterase"/>
    <property type="match status" value="1"/>
</dbReference>
<dbReference type="Pfam" id="PF20791">
    <property type="entry name" value="Acyl-ACP_TE_C"/>
    <property type="match status" value="1"/>
</dbReference>
<keyword evidence="3" id="KW-0378">Hydrolase</keyword>
<evidence type="ECO:0000256" key="7">
    <source>
        <dbReference type="ARBA" id="ARBA00023160"/>
    </source>
</evidence>
<sequence>MGLKFTKGYVVSFDQVNALGEMTLKALFDRLMMTSGFQERSLPGLQAFRDQNQLAWVVTAHQLEINRLPRYGEEIAIETEALTYNAFFTYRQFKVYDQTGQILVTALSTFSMIDLKDRKVVRVPDDIIQAYQVAPAKRKVKRLRLAKDLTANDQVDQVTAQFLDIDGNRHVNNGVYLNWVTNSLGADWWLNKQLTHLSIAYEREIALGSQVDVLTYDQMDESHQTYHEIKSNQGRHALVALTWQDRAGHLE</sequence>
<name>A0A0X8FM15_9LACT</name>
<evidence type="ECO:0000256" key="3">
    <source>
        <dbReference type="ARBA" id="ARBA00022801"/>
    </source>
</evidence>
<dbReference type="InterPro" id="IPR049427">
    <property type="entry name" value="Acyl-ACP_TE_C"/>
</dbReference>
<comment type="similarity">
    <text evidence="1">Belongs to the acyl-ACP thioesterase family.</text>
</comment>
<keyword evidence="5" id="KW-0809">Transit peptide</keyword>
<keyword evidence="4" id="KW-0276">Fatty acid metabolism</keyword>
<evidence type="ECO:0000313" key="9">
    <source>
        <dbReference type="Proteomes" id="UP000062260"/>
    </source>
</evidence>
<keyword evidence="9" id="KW-1185">Reference proteome</keyword>
<dbReference type="PANTHER" id="PTHR31727:SF6">
    <property type="entry name" value="OLEOYL-ACYL CARRIER PROTEIN THIOESTERASE 1, CHLOROPLASTIC"/>
    <property type="match status" value="1"/>
</dbReference>
<gene>
    <name evidence="8" type="ORF">AWM75_07300</name>
</gene>
<evidence type="ECO:0000256" key="5">
    <source>
        <dbReference type="ARBA" id="ARBA00022946"/>
    </source>
</evidence>
<protein>
    <submittedName>
        <fullName evidence="8">Uncharacterized protein</fullName>
    </submittedName>
</protein>
<dbReference type="CDD" id="cd00586">
    <property type="entry name" value="4HBT"/>
    <property type="match status" value="1"/>
</dbReference>
<dbReference type="GO" id="GO:0016297">
    <property type="term" value="F:fatty acyl-[ACP] hydrolase activity"/>
    <property type="evidence" value="ECO:0007669"/>
    <property type="project" value="InterPro"/>
</dbReference>
<dbReference type="KEGG" id="auh:AWM75_07300"/>
<dbReference type="SUPFAM" id="SSF54637">
    <property type="entry name" value="Thioesterase/thiol ester dehydrase-isomerase"/>
    <property type="match status" value="2"/>
</dbReference>
<dbReference type="OrthoDB" id="9801517at2"/>
<dbReference type="AlphaFoldDB" id="A0A0X8FM15"/>
<organism evidence="8 9">
    <name type="scientific">Aerococcus urinaehominis</name>
    <dbReference type="NCBI Taxonomy" id="128944"/>
    <lineage>
        <taxon>Bacteria</taxon>
        <taxon>Bacillati</taxon>
        <taxon>Bacillota</taxon>
        <taxon>Bacilli</taxon>
        <taxon>Lactobacillales</taxon>
        <taxon>Aerococcaceae</taxon>
        <taxon>Aerococcus</taxon>
    </lineage>
</organism>
<evidence type="ECO:0000313" key="8">
    <source>
        <dbReference type="EMBL" id="AMB99779.1"/>
    </source>
</evidence>
<dbReference type="InterPro" id="IPR045023">
    <property type="entry name" value="FATA/B"/>
</dbReference>
<keyword evidence="7" id="KW-0275">Fatty acid biosynthesis</keyword>
<evidence type="ECO:0000256" key="6">
    <source>
        <dbReference type="ARBA" id="ARBA00023098"/>
    </source>
</evidence>